<feature type="compositionally biased region" description="Pro residues" evidence="1">
    <location>
        <begin position="40"/>
        <end position="56"/>
    </location>
</feature>
<sequence length="188" mass="20190">MLIKDNREAQEANKAAKELDASKMGRSGSDASTSSQESLPKPPPASVVPNGIPEPPLWGAYRSIKDMVWKKLFTPKTLTEPGAQKPAAEPEKQPVFNPEVPPEKEQPAGCSGGVHLPQPGLHDAHGKPVGGITFEHIRARGRSMSEEIQHTSDAVSPPASPTHTGPLPPPVAVKTPEYDMSGHKVYRY</sequence>
<organism evidence="2 3">
    <name type="scientific">Vitrella brassicaformis (strain CCMP3155)</name>
    <dbReference type="NCBI Taxonomy" id="1169540"/>
    <lineage>
        <taxon>Eukaryota</taxon>
        <taxon>Sar</taxon>
        <taxon>Alveolata</taxon>
        <taxon>Colpodellida</taxon>
        <taxon>Vitrellaceae</taxon>
        <taxon>Vitrella</taxon>
    </lineage>
</organism>
<protein>
    <submittedName>
        <fullName evidence="2">Uncharacterized protein</fullName>
    </submittedName>
</protein>
<feature type="region of interest" description="Disordered" evidence="1">
    <location>
        <begin position="1"/>
        <end position="57"/>
    </location>
</feature>
<keyword evidence="3" id="KW-1185">Reference proteome</keyword>
<dbReference type="VEuPathDB" id="CryptoDB:Vbra_651"/>
<dbReference type="AlphaFoldDB" id="A0A0G4G3L4"/>
<dbReference type="InParanoid" id="A0A0G4G3L4"/>
<evidence type="ECO:0000313" key="3">
    <source>
        <dbReference type="Proteomes" id="UP000041254"/>
    </source>
</evidence>
<feature type="region of interest" description="Disordered" evidence="1">
    <location>
        <begin position="143"/>
        <end position="188"/>
    </location>
</feature>
<feature type="compositionally biased region" description="Polar residues" evidence="1">
    <location>
        <begin position="29"/>
        <end position="38"/>
    </location>
</feature>
<dbReference type="Proteomes" id="UP000041254">
    <property type="component" value="Unassembled WGS sequence"/>
</dbReference>
<evidence type="ECO:0000256" key="1">
    <source>
        <dbReference type="SAM" id="MobiDB-lite"/>
    </source>
</evidence>
<proteinExistence type="predicted"/>
<reference evidence="2 3" key="1">
    <citation type="submission" date="2014-11" db="EMBL/GenBank/DDBJ databases">
        <authorList>
            <person name="Zhu J."/>
            <person name="Qi W."/>
            <person name="Song R."/>
        </authorList>
    </citation>
    <scope>NUCLEOTIDE SEQUENCE [LARGE SCALE GENOMIC DNA]</scope>
</reference>
<dbReference type="EMBL" id="CDMY01000561">
    <property type="protein sequence ID" value="CEM22874.1"/>
    <property type="molecule type" value="Genomic_DNA"/>
</dbReference>
<gene>
    <name evidence="2" type="ORF">Vbra_651</name>
</gene>
<feature type="region of interest" description="Disordered" evidence="1">
    <location>
        <begin position="78"/>
        <end position="129"/>
    </location>
</feature>
<evidence type="ECO:0000313" key="2">
    <source>
        <dbReference type="EMBL" id="CEM22874.1"/>
    </source>
</evidence>
<feature type="compositionally biased region" description="Basic and acidic residues" evidence="1">
    <location>
        <begin position="1"/>
        <end position="23"/>
    </location>
</feature>
<accession>A0A0G4G3L4</accession>
<name>A0A0G4G3L4_VITBC</name>